<evidence type="ECO:0000256" key="1">
    <source>
        <dbReference type="ARBA" id="ARBA00005640"/>
    </source>
</evidence>
<protein>
    <recommendedName>
        <fullName evidence="4">60S ribosomal protein L13</fullName>
    </recommendedName>
</protein>
<dbReference type="Gene3D" id="1.20.5.110">
    <property type="match status" value="1"/>
</dbReference>
<evidence type="ECO:0000313" key="6">
    <source>
        <dbReference type="Proteomes" id="UP000494040"/>
    </source>
</evidence>
<evidence type="ECO:0000256" key="4">
    <source>
        <dbReference type="RuleBase" id="RU000572"/>
    </source>
</evidence>
<evidence type="ECO:0000313" key="5">
    <source>
        <dbReference type="EnsemblMetazoa" id="XP_014254897.1"/>
    </source>
</evidence>
<dbReference type="PANTHER" id="PTHR11722:SF0">
    <property type="entry name" value="LARGE RIBOSOMAL SUBUNIT PROTEIN EL13"/>
    <property type="match status" value="1"/>
</dbReference>
<keyword evidence="3 4" id="KW-0687">Ribonucleoprotein</keyword>
<gene>
    <name evidence="5" type="primary">106669730</name>
</gene>
<proteinExistence type="inferred from homology"/>
<dbReference type="InterPro" id="IPR018256">
    <property type="entry name" value="Ribosomal_eL13_CS"/>
</dbReference>
<accession>A0A8I6S357</accession>
<reference evidence="5" key="1">
    <citation type="submission" date="2022-01" db="UniProtKB">
        <authorList>
            <consortium name="EnsemblMetazoa"/>
        </authorList>
    </citation>
    <scope>IDENTIFICATION</scope>
</reference>
<keyword evidence="6" id="KW-1185">Reference proteome</keyword>
<dbReference type="GO" id="GO:0003723">
    <property type="term" value="F:RNA binding"/>
    <property type="evidence" value="ECO:0007669"/>
    <property type="project" value="TreeGrafter"/>
</dbReference>
<dbReference type="KEGG" id="clec:106669730"/>
<evidence type="ECO:0000256" key="3">
    <source>
        <dbReference type="ARBA" id="ARBA00023274"/>
    </source>
</evidence>
<keyword evidence="2 4" id="KW-0689">Ribosomal protein</keyword>
<dbReference type="GO" id="GO:0022625">
    <property type="term" value="C:cytosolic large ribosomal subunit"/>
    <property type="evidence" value="ECO:0007669"/>
    <property type="project" value="TreeGrafter"/>
</dbReference>
<dbReference type="AlphaFoldDB" id="A0A8I6S357"/>
<dbReference type="GO" id="GO:0003735">
    <property type="term" value="F:structural constituent of ribosome"/>
    <property type="evidence" value="ECO:0007669"/>
    <property type="project" value="InterPro"/>
</dbReference>
<evidence type="ECO:0000256" key="2">
    <source>
        <dbReference type="ARBA" id="ARBA00022980"/>
    </source>
</evidence>
<sequence>MAPKSNNMIPNAHFHKKWQDYVRIRFNQPGRKQRQRLKRIKKHARLAPRPTKKLRPAVRCPTVRYHMKLREGRGFTLEEVRRAGLCPAYARTIGITVDPRRRNKSVEGILLNVQRLKEYKSRLILFPKSSRDKLRKGQESTKEERSLAKQYTGKLLPIKQTNVNTKARQVTEEENKFSAWEALRKARKEVKMLGKNIKKMKEAAECYDDGGKLRTRKKKSDD</sequence>
<dbReference type="InterPro" id="IPR001380">
    <property type="entry name" value="Ribosomal_eL13"/>
</dbReference>
<dbReference type="EnsemblMetazoa" id="XM_014399411.1">
    <property type="protein sequence ID" value="XP_014254897.1"/>
    <property type="gene ID" value="LOC106669730"/>
</dbReference>
<dbReference type="OMA" id="RQHRANK"/>
<dbReference type="GO" id="GO:0006412">
    <property type="term" value="P:translation"/>
    <property type="evidence" value="ECO:0007669"/>
    <property type="project" value="InterPro"/>
</dbReference>
<organism evidence="5 6">
    <name type="scientific">Cimex lectularius</name>
    <name type="common">Bed bug</name>
    <name type="synonym">Acanthia lectularia</name>
    <dbReference type="NCBI Taxonomy" id="79782"/>
    <lineage>
        <taxon>Eukaryota</taxon>
        <taxon>Metazoa</taxon>
        <taxon>Ecdysozoa</taxon>
        <taxon>Arthropoda</taxon>
        <taxon>Hexapoda</taxon>
        <taxon>Insecta</taxon>
        <taxon>Pterygota</taxon>
        <taxon>Neoptera</taxon>
        <taxon>Paraneoptera</taxon>
        <taxon>Hemiptera</taxon>
        <taxon>Heteroptera</taxon>
        <taxon>Panheteroptera</taxon>
        <taxon>Cimicomorpha</taxon>
        <taxon>Cimicidae</taxon>
        <taxon>Cimex</taxon>
    </lineage>
</organism>
<dbReference type="PANTHER" id="PTHR11722">
    <property type="entry name" value="60S RIBOSOMAL PROTEIN L13"/>
    <property type="match status" value="1"/>
</dbReference>
<dbReference type="HAMAP" id="MF_00499">
    <property type="entry name" value="Ribosomal_eL13"/>
    <property type="match status" value="1"/>
</dbReference>
<dbReference type="Pfam" id="PF01294">
    <property type="entry name" value="Ribosomal_L13e"/>
    <property type="match status" value="1"/>
</dbReference>
<name>A0A8I6S357_CIMLE</name>
<dbReference type="Proteomes" id="UP000494040">
    <property type="component" value="Unassembled WGS sequence"/>
</dbReference>
<comment type="similarity">
    <text evidence="1 4">Belongs to the eukaryotic ribosomal protein eL13 family.</text>
</comment>
<dbReference type="OrthoDB" id="10264538at2759"/>
<dbReference type="PROSITE" id="PS01104">
    <property type="entry name" value="RIBOSOMAL_L13E"/>
    <property type="match status" value="1"/>
</dbReference>